<reference evidence="5" key="2">
    <citation type="submission" date="2025-08" db="UniProtKB">
        <authorList>
            <consortium name="Ensembl"/>
        </authorList>
    </citation>
    <scope>IDENTIFICATION</scope>
</reference>
<evidence type="ECO:0000259" key="3">
    <source>
        <dbReference type="PROSITE" id="PS51029"/>
    </source>
</evidence>
<accession>A0A665UBE1</accession>
<gene>
    <name evidence="5" type="primary">LOC115041395</name>
</gene>
<protein>
    <submittedName>
        <fullName evidence="5">Uncharacterized LOC115041395</fullName>
    </submittedName>
</protein>
<dbReference type="GO" id="GO:0006357">
    <property type="term" value="P:regulation of transcription by RNA polymerase II"/>
    <property type="evidence" value="ECO:0007669"/>
    <property type="project" value="TreeGrafter"/>
</dbReference>
<reference evidence="5" key="3">
    <citation type="submission" date="2025-09" db="UniProtKB">
        <authorList>
            <consortium name="Ensembl"/>
        </authorList>
    </citation>
    <scope>IDENTIFICATION</scope>
</reference>
<dbReference type="GO" id="GO:0005667">
    <property type="term" value="C:transcription regulator complex"/>
    <property type="evidence" value="ECO:0007669"/>
    <property type="project" value="TreeGrafter"/>
</dbReference>
<dbReference type="Proteomes" id="UP000472264">
    <property type="component" value="Chromosome 3"/>
</dbReference>
<evidence type="ECO:0000313" key="6">
    <source>
        <dbReference type="Proteomes" id="UP000472264"/>
    </source>
</evidence>
<dbReference type="InterPro" id="IPR039353">
    <property type="entry name" value="TF_Adf1"/>
</dbReference>
<dbReference type="SMART" id="SM00595">
    <property type="entry name" value="MADF"/>
    <property type="match status" value="1"/>
</dbReference>
<dbReference type="Pfam" id="PF10545">
    <property type="entry name" value="MADF_DNA_bdg"/>
    <property type="match status" value="1"/>
</dbReference>
<dbReference type="PROSITE" id="PS51029">
    <property type="entry name" value="MADF"/>
    <property type="match status" value="1"/>
</dbReference>
<dbReference type="PANTHER" id="PTHR12243">
    <property type="entry name" value="MADF DOMAIN TRANSCRIPTION FACTOR"/>
    <property type="match status" value="1"/>
</dbReference>
<dbReference type="OMA" id="DKFCKAR"/>
<dbReference type="InParanoid" id="A0A665UBE1"/>
<feature type="domain" description="MADF" evidence="3">
    <location>
        <begin position="31"/>
        <end position="126"/>
    </location>
</feature>
<proteinExistence type="predicted"/>
<feature type="compositionally biased region" description="Basic and acidic residues" evidence="2">
    <location>
        <begin position="145"/>
        <end position="157"/>
    </location>
</feature>
<comment type="subcellular location">
    <subcellularLocation>
        <location evidence="1">Nucleus</location>
    </subcellularLocation>
</comment>
<sequence length="247" mass="28154">MRTNPGRPPPTKGLRVGVKNTESKMNSVEKKLADLIREHPNLYDQTRRDYKDSLKGHLSWKEIAGAMDKSEEEVKVKWKNLRDKFCKAKKRMARRSGPLLDDDEAQLERPVPVLYNQLAWLSTYVKPKVEAGPGDNNEVAGSGDDVEKERDKDEKELPGPLPVDSTSFSTVESFSNSHPKIAVSLKRKRQSTTETEVTSADALPNVRDEDELFLLSLLPSLKRLTIKKRMEVRMKFQQVLYAAEFED</sequence>
<dbReference type="InterPro" id="IPR006578">
    <property type="entry name" value="MADF-dom"/>
</dbReference>
<organism evidence="5 6">
    <name type="scientific">Echeneis naucrates</name>
    <name type="common">Live sharksucker</name>
    <dbReference type="NCBI Taxonomy" id="173247"/>
    <lineage>
        <taxon>Eukaryota</taxon>
        <taxon>Metazoa</taxon>
        <taxon>Chordata</taxon>
        <taxon>Craniata</taxon>
        <taxon>Vertebrata</taxon>
        <taxon>Euteleostomi</taxon>
        <taxon>Actinopterygii</taxon>
        <taxon>Neopterygii</taxon>
        <taxon>Teleostei</taxon>
        <taxon>Neoteleostei</taxon>
        <taxon>Acanthomorphata</taxon>
        <taxon>Carangaria</taxon>
        <taxon>Carangiformes</taxon>
        <taxon>Echeneidae</taxon>
        <taxon>Echeneis</taxon>
    </lineage>
</organism>
<evidence type="ECO:0000256" key="2">
    <source>
        <dbReference type="SAM" id="MobiDB-lite"/>
    </source>
</evidence>
<evidence type="ECO:0000313" key="5">
    <source>
        <dbReference type="Ensembl" id="ENSENLP00000016993.1"/>
    </source>
</evidence>
<name>A0A665UBE1_ECHNA</name>
<feature type="domain" description="BESS" evidence="4">
    <location>
        <begin position="207"/>
        <end position="246"/>
    </location>
</feature>
<feature type="region of interest" description="Disordered" evidence="2">
    <location>
        <begin position="130"/>
        <end position="172"/>
    </location>
</feature>
<evidence type="ECO:0000256" key="1">
    <source>
        <dbReference type="PROSITE-ProRule" id="PRU00371"/>
    </source>
</evidence>
<dbReference type="PANTHER" id="PTHR12243:SF69">
    <property type="entry name" value="SI:CH73-59F11.3"/>
    <property type="match status" value="1"/>
</dbReference>
<dbReference type="InterPro" id="IPR004210">
    <property type="entry name" value="BESS_motif"/>
</dbReference>
<reference evidence="5" key="1">
    <citation type="submission" date="2021-04" db="EMBL/GenBank/DDBJ databases">
        <authorList>
            <consortium name="Wellcome Sanger Institute Data Sharing"/>
        </authorList>
    </citation>
    <scope>NUCLEOTIDE SEQUENCE [LARGE SCALE GENOMIC DNA]</scope>
</reference>
<evidence type="ECO:0000259" key="4">
    <source>
        <dbReference type="PROSITE" id="PS51031"/>
    </source>
</evidence>
<dbReference type="GO" id="GO:0003677">
    <property type="term" value="F:DNA binding"/>
    <property type="evidence" value="ECO:0007669"/>
    <property type="project" value="InterPro"/>
</dbReference>
<dbReference type="GO" id="GO:0005634">
    <property type="term" value="C:nucleus"/>
    <property type="evidence" value="ECO:0007669"/>
    <property type="project" value="UniProtKB-SubCell"/>
</dbReference>
<dbReference type="Pfam" id="PF02944">
    <property type="entry name" value="BESS"/>
    <property type="match status" value="1"/>
</dbReference>
<dbReference type="AlphaFoldDB" id="A0A665UBE1"/>
<dbReference type="Ensembl" id="ENSENLT00000017613.1">
    <property type="protein sequence ID" value="ENSENLP00000016993.1"/>
    <property type="gene ID" value="ENSENLG00000007825.1"/>
</dbReference>
<keyword evidence="1" id="KW-0539">Nucleus</keyword>
<dbReference type="PROSITE" id="PS51031">
    <property type="entry name" value="BESS"/>
    <property type="match status" value="1"/>
</dbReference>
<keyword evidence="6" id="KW-1185">Reference proteome</keyword>